<protein>
    <submittedName>
        <fullName evidence="5">Ankyrin repeat domain-containing protein 2</fullName>
    </submittedName>
</protein>
<dbReference type="AlphaFoldDB" id="A0A2R5GU67"/>
<evidence type="ECO:0000313" key="6">
    <source>
        <dbReference type="Proteomes" id="UP000241890"/>
    </source>
</evidence>
<feature type="region of interest" description="Disordered" evidence="4">
    <location>
        <begin position="464"/>
        <end position="603"/>
    </location>
</feature>
<evidence type="ECO:0000256" key="2">
    <source>
        <dbReference type="ARBA" id="ARBA00023043"/>
    </source>
</evidence>
<feature type="compositionally biased region" description="Basic and acidic residues" evidence="4">
    <location>
        <begin position="387"/>
        <end position="405"/>
    </location>
</feature>
<feature type="compositionally biased region" description="Polar residues" evidence="4">
    <location>
        <begin position="375"/>
        <end position="385"/>
    </location>
</feature>
<evidence type="ECO:0000313" key="5">
    <source>
        <dbReference type="EMBL" id="GBG31931.1"/>
    </source>
</evidence>
<keyword evidence="6" id="KW-1185">Reference proteome</keyword>
<feature type="compositionally biased region" description="Polar residues" evidence="4">
    <location>
        <begin position="552"/>
        <end position="564"/>
    </location>
</feature>
<dbReference type="SMART" id="SM00248">
    <property type="entry name" value="ANK"/>
    <property type="match status" value="5"/>
</dbReference>
<feature type="region of interest" description="Disordered" evidence="4">
    <location>
        <begin position="310"/>
        <end position="414"/>
    </location>
</feature>
<feature type="compositionally biased region" description="Basic residues" evidence="4">
    <location>
        <begin position="345"/>
        <end position="366"/>
    </location>
</feature>
<feature type="compositionally biased region" description="Basic and acidic residues" evidence="4">
    <location>
        <begin position="515"/>
        <end position="532"/>
    </location>
</feature>
<evidence type="ECO:0000256" key="1">
    <source>
        <dbReference type="ARBA" id="ARBA00022737"/>
    </source>
</evidence>
<dbReference type="PROSITE" id="PS50088">
    <property type="entry name" value="ANK_REPEAT"/>
    <property type="match status" value="3"/>
</dbReference>
<dbReference type="Pfam" id="PF12796">
    <property type="entry name" value="Ank_2"/>
    <property type="match status" value="1"/>
</dbReference>
<dbReference type="OrthoDB" id="20872at2759"/>
<feature type="repeat" description="ANK" evidence="3">
    <location>
        <begin position="174"/>
        <end position="206"/>
    </location>
</feature>
<keyword evidence="2 3" id="KW-0040">ANK repeat</keyword>
<feature type="region of interest" description="Disordered" evidence="4">
    <location>
        <begin position="1"/>
        <end position="20"/>
    </location>
</feature>
<feature type="compositionally biased region" description="Basic and acidic residues" evidence="4">
    <location>
        <begin position="11"/>
        <end position="20"/>
    </location>
</feature>
<sequence>MSPSCATSQDHLQEEDADQNRSVEQFMTAMRAAVRCGDVEGAAQILLEATSALCGPETDDGALSGKLSALDKDGVTLLHVAAERGDLEMLKLLHVKGQAPVSAKDARGGEPVLEAAAAGRLECIKWLVDTQGVDVNTADDRGDTVLHLASGFGHIEVMRWLLDHGAQVDPRTKIDVTPLLYATAKGRIEAVRLLLHHGADVKARDAERGWNAAHTAAGCNQAAMLKFLINSYPALLVSKTVDGVSLAEVARREKCPDTFLAIIHFNKESEKEARRQQAEAARKKQAQDERLAKELAQRDFERLARDLQLLQKADKRHPATGTSPDATQRNARSITGASESMKGHGSSKAKNKKKKKRTPAKTRNAKKQSDVTSDEIATQSASAGNQEMEKIEEQEERNPETKSAESDVEPAGSMVFMESLQTMGVIGRPSHTELDDALDADEAAFIAGETWQVKLSKRDKKLLKKLRDHRSVRSGSEDSLSLSTSESGSEESSPNPVQDLDAQTHDTDVVVVAAHEPRSAQSQRHDQADQVKKALAQASSREPTTMALAELQNAQPTQTSQQHLPQPRTPRKGPGVPLSPVKRKNSCESRWTLGNPLKISTDDGESAGAAIALSTNPAITAGSENGNSACAHGGGPPVSTSATGVASSPTSEVGSETSARGSLDGKNVESRLRPHAPPWSPRRRKWTSPAANAGQVKAKLLMDDPPEVVENEFQRMLKRFVHMDTGARRTAKRKFAKATAEYEEKRLADAEQMETAWRNSIRSRLEKGIPLLQFRTLSLALAEIDAAEEARRMDNEIQHTILSEDQELALLVERTKATLARKDEIPLAAYAQDWRSGKLLRIPQDAVVDINDFALGLRHSVEAWRMQDKVLRVWIRFGGDELARAAKAREIGFDFDHARPGMLLMSCCVASSSAPSITSASAAPNEPKSAPLVLISAPMETESAGVAVTKSDVGDEAIRVLLIPSGSGRADEVTFALPSQRLHTGENPLHAAEVLAQELSGMAFSLTAHTVASGDIFVGTIHRDAESEHAFADTALAGAKWFALKEAKQTLDSAEEEGILMEALHKCASSAFKSEQST</sequence>
<dbReference type="SUPFAM" id="SSF48403">
    <property type="entry name" value="Ankyrin repeat"/>
    <property type="match status" value="1"/>
</dbReference>
<dbReference type="Gene3D" id="1.25.40.20">
    <property type="entry name" value="Ankyrin repeat-containing domain"/>
    <property type="match status" value="1"/>
</dbReference>
<dbReference type="InterPro" id="IPR036770">
    <property type="entry name" value="Ankyrin_rpt-contain_sf"/>
</dbReference>
<dbReference type="PANTHER" id="PTHR24198">
    <property type="entry name" value="ANKYRIN REPEAT AND PROTEIN KINASE DOMAIN-CONTAINING PROTEIN"/>
    <property type="match status" value="1"/>
</dbReference>
<dbReference type="InParanoid" id="A0A2R5GU67"/>
<dbReference type="EMBL" id="BEYU01000110">
    <property type="protein sequence ID" value="GBG31931.1"/>
    <property type="molecule type" value="Genomic_DNA"/>
</dbReference>
<dbReference type="Gene3D" id="3.40.630.30">
    <property type="match status" value="1"/>
</dbReference>
<reference evidence="5 6" key="1">
    <citation type="submission" date="2017-12" db="EMBL/GenBank/DDBJ databases">
        <title>Sequencing, de novo assembly and annotation of complete genome of a new Thraustochytrid species, strain FCC1311.</title>
        <authorList>
            <person name="Sedici K."/>
            <person name="Godart F."/>
            <person name="Aiese Cigliano R."/>
            <person name="Sanseverino W."/>
            <person name="Barakat M."/>
            <person name="Ortet P."/>
            <person name="Marechal E."/>
            <person name="Cagnac O."/>
            <person name="Amato A."/>
        </authorList>
    </citation>
    <scope>NUCLEOTIDE SEQUENCE [LARGE SCALE GENOMIC DNA]</scope>
</reference>
<dbReference type="PROSITE" id="PS50297">
    <property type="entry name" value="ANK_REP_REGION"/>
    <property type="match status" value="3"/>
</dbReference>
<dbReference type="Proteomes" id="UP000241890">
    <property type="component" value="Unassembled WGS sequence"/>
</dbReference>
<feature type="repeat" description="ANK" evidence="3">
    <location>
        <begin position="73"/>
        <end position="97"/>
    </location>
</feature>
<dbReference type="PANTHER" id="PTHR24198:SF165">
    <property type="entry name" value="ANKYRIN REPEAT-CONTAINING PROTEIN-RELATED"/>
    <property type="match status" value="1"/>
</dbReference>
<dbReference type="PRINTS" id="PR01415">
    <property type="entry name" value="ANKYRIN"/>
</dbReference>
<keyword evidence="1" id="KW-0677">Repeat</keyword>
<evidence type="ECO:0000256" key="3">
    <source>
        <dbReference type="PROSITE-ProRule" id="PRU00023"/>
    </source>
</evidence>
<comment type="caution">
    <text evidence="5">The sequence shown here is derived from an EMBL/GenBank/DDBJ whole genome shotgun (WGS) entry which is preliminary data.</text>
</comment>
<proteinExistence type="predicted"/>
<feature type="compositionally biased region" description="Polar residues" evidence="4">
    <location>
        <begin position="638"/>
        <end position="660"/>
    </location>
</feature>
<feature type="repeat" description="ANK" evidence="3">
    <location>
        <begin position="141"/>
        <end position="173"/>
    </location>
</feature>
<evidence type="ECO:0000256" key="4">
    <source>
        <dbReference type="SAM" id="MobiDB-lite"/>
    </source>
</evidence>
<feature type="region of interest" description="Disordered" evidence="4">
    <location>
        <begin position="620"/>
        <end position="690"/>
    </location>
</feature>
<feature type="compositionally biased region" description="Low complexity" evidence="4">
    <location>
        <begin position="477"/>
        <end position="493"/>
    </location>
</feature>
<feature type="compositionally biased region" description="Polar residues" evidence="4">
    <location>
        <begin position="320"/>
        <end position="338"/>
    </location>
</feature>
<organism evidence="5 6">
    <name type="scientific">Hondaea fermentalgiana</name>
    <dbReference type="NCBI Taxonomy" id="2315210"/>
    <lineage>
        <taxon>Eukaryota</taxon>
        <taxon>Sar</taxon>
        <taxon>Stramenopiles</taxon>
        <taxon>Bigyra</taxon>
        <taxon>Labyrinthulomycetes</taxon>
        <taxon>Thraustochytrida</taxon>
        <taxon>Thraustochytriidae</taxon>
        <taxon>Hondaea</taxon>
    </lineage>
</organism>
<accession>A0A2R5GU67</accession>
<dbReference type="Pfam" id="PF00023">
    <property type="entry name" value="Ank"/>
    <property type="match status" value="1"/>
</dbReference>
<dbReference type="InterPro" id="IPR002110">
    <property type="entry name" value="Ankyrin_rpt"/>
</dbReference>
<feature type="compositionally biased region" description="Polar residues" evidence="4">
    <location>
        <begin position="1"/>
        <end position="10"/>
    </location>
</feature>
<name>A0A2R5GU67_9STRA</name>
<gene>
    <name evidence="5" type="ORF">FCC1311_081562</name>
</gene>